<name>A0A7S0GF29_9STRA</name>
<gene>
    <name evidence="1" type="ORF">PINE0816_LOCUS11955</name>
</gene>
<protein>
    <submittedName>
        <fullName evidence="1">Uncharacterized protein</fullName>
    </submittedName>
</protein>
<reference evidence="1" key="1">
    <citation type="submission" date="2021-01" db="EMBL/GenBank/DDBJ databases">
        <authorList>
            <person name="Corre E."/>
            <person name="Pelletier E."/>
            <person name="Niang G."/>
            <person name="Scheremetjew M."/>
            <person name="Finn R."/>
            <person name="Kale V."/>
            <person name="Holt S."/>
            <person name="Cochrane G."/>
            <person name="Meng A."/>
            <person name="Brown T."/>
            <person name="Cohen L."/>
        </authorList>
    </citation>
    <scope>NUCLEOTIDE SEQUENCE</scope>
    <source>
        <strain evidence="1">CCAP1064/1</strain>
    </source>
</reference>
<sequence>MNLCDTFEPCYVLGDMSKSFDLARKAEVATDSIAQILELACSDNSLMSSDGQDLCEALCQQPNQCCYGEIMQVETDHDICLNFEASSLCPSYAPCYNLQQRK</sequence>
<dbReference type="AlphaFoldDB" id="A0A7S0GF29"/>
<proteinExistence type="predicted"/>
<accession>A0A7S0GF29</accession>
<organism evidence="1">
    <name type="scientific">Proboscia inermis</name>
    <dbReference type="NCBI Taxonomy" id="420281"/>
    <lineage>
        <taxon>Eukaryota</taxon>
        <taxon>Sar</taxon>
        <taxon>Stramenopiles</taxon>
        <taxon>Ochrophyta</taxon>
        <taxon>Bacillariophyta</taxon>
        <taxon>Coscinodiscophyceae</taxon>
        <taxon>Rhizosoleniophycidae</taxon>
        <taxon>Rhizosoleniales</taxon>
        <taxon>Rhizosoleniaceae</taxon>
        <taxon>Proboscia</taxon>
    </lineage>
</organism>
<dbReference type="EMBL" id="HBEL01025817">
    <property type="protein sequence ID" value="CAD8415820.1"/>
    <property type="molecule type" value="Transcribed_RNA"/>
</dbReference>
<evidence type="ECO:0000313" key="1">
    <source>
        <dbReference type="EMBL" id="CAD8415820.1"/>
    </source>
</evidence>